<sequence length="121" mass="12707">MAGLWIAIGGFCGAVSRYVLSTWATRRFPSSIPLGTLFVNLSGSFLLGVITGMGLSGTWAGMLFGTGFLGAYTTFSTFKVENVKLILAGRRKSLLVYLGLSYGAGLGLAWTGFILGALLVN</sequence>
<dbReference type="NCBIfam" id="TIGR00494">
    <property type="entry name" value="crcB"/>
    <property type="match status" value="1"/>
</dbReference>
<keyword evidence="10 14" id="KW-0407">Ion channel</keyword>
<evidence type="ECO:0000256" key="14">
    <source>
        <dbReference type="HAMAP-Rule" id="MF_00454"/>
    </source>
</evidence>
<comment type="subcellular location">
    <subcellularLocation>
        <location evidence="1 14">Cell membrane</location>
        <topology evidence="1 14">Multi-pass membrane protein</topology>
    </subcellularLocation>
</comment>
<organism evidence="15 16">
    <name type="scientific">Paenibacillus residui</name>
    <dbReference type="NCBI Taxonomy" id="629724"/>
    <lineage>
        <taxon>Bacteria</taxon>
        <taxon>Bacillati</taxon>
        <taxon>Bacillota</taxon>
        <taxon>Bacilli</taxon>
        <taxon>Bacillales</taxon>
        <taxon>Paenibacillaceae</taxon>
        <taxon>Paenibacillus</taxon>
    </lineage>
</organism>
<evidence type="ECO:0000313" key="16">
    <source>
        <dbReference type="Proteomes" id="UP001597120"/>
    </source>
</evidence>
<keyword evidence="9 14" id="KW-0472">Membrane</keyword>
<proteinExistence type="inferred from homology"/>
<keyword evidence="7 14" id="KW-0915">Sodium</keyword>
<name>A0ABW3D5M5_9BACL</name>
<comment type="caution">
    <text evidence="14">Lacks conserved residue(s) required for the propagation of feature annotation.</text>
</comment>
<evidence type="ECO:0000256" key="4">
    <source>
        <dbReference type="ARBA" id="ARBA00022692"/>
    </source>
</evidence>
<protein>
    <recommendedName>
        <fullName evidence="14">Fluoride-specific ion channel FluC</fullName>
    </recommendedName>
</protein>
<dbReference type="Proteomes" id="UP001597120">
    <property type="component" value="Unassembled WGS sequence"/>
</dbReference>
<reference evidence="16" key="1">
    <citation type="journal article" date="2019" name="Int. J. Syst. Evol. Microbiol.">
        <title>The Global Catalogue of Microorganisms (GCM) 10K type strain sequencing project: providing services to taxonomists for standard genome sequencing and annotation.</title>
        <authorList>
            <consortium name="The Broad Institute Genomics Platform"/>
            <consortium name="The Broad Institute Genome Sequencing Center for Infectious Disease"/>
            <person name="Wu L."/>
            <person name="Ma J."/>
        </authorList>
    </citation>
    <scope>NUCLEOTIDE SEQUENCE [LARGE SCALE GENOMIC DNA]</scope>
    <source>
        <strain evidence="16">CCUG 57263</strain>
    </source>
</reference>
<comment type="function">
    <text evidence="13 14">Fluoride-specific ion channel. Important for reducing fluoride concentration in the cell, thus reducing its toxicity.</text>
</comment>
<evidence type="ECO:0000256" key="12">
    <source>
        <dbReference type="ARBA" id="ARBA00035585"/>
    </source>
</evidence>
<gene>
    <name evidence="14 15" type="primary">crcB</name>
    <name evidence="14" type="synonym">fluC</name>
    <name evidence="15" type="ORF">ACFQ03_02400</name>
</gene>
<evidence type="ECO:0000256" key="5">
    <source>
        <dbReference type="ARBA" id="ARBA00022723"/>
    </source>
</evidence>
<keyword evidence="6 14" id="KW-1133">Transmembrane helix</keyword>
<comment type="catalytic activity">
    <reaction evidence="12">
        <text>fluoride(in) = fluoride(out)</text>
        <dbReference type="Rhea" id="RHEA:76159"/>
        <dbReference type="ChEBI" id="CHEBI:17051"/>
    </reaction>
    <physiologicalReaction direction="left-to-right" evidence="12">
        <dbReference type="Rhea" id="RHEA:76160"/>
    </physiologicalReaction>
</comment>
<dbReference type="Pfam" id="PF02537">
    <property type="entry name" value="CRCB"/>
    <property type="match status" value="1"/>
</dbReference>
<keyword evidence="8 14" id="KW-0406">Ion transport</keyword>
<dbReference type="PANTHER" id="PTHR28259">
    <property type="entry name" value="FLUORIDE EXPORT PROTEIN 1-RELATED"/>
    <property type="match status" value="1"/>
</dbReference>
<feature type="transmembrane region" description="Helical" evidence="14">
    <location>
        <begin position="45"/>
        <end position="73"/>
    </location>
</feature>
<evidence type="ECO:0000256" key="10">
    <source>
        <dbReference type="ARBA" id="ARBA00023303"/>
    </source>
</evidence>
<evidence type="ECO:0000256" key="7">
    <source>
        <dbReference type="ARBA" id="ARBA00023053"/>
    </source>
</evidence>
<keyword evidence="5 14" id="KW-0479">Metal-binding</keyword>
<accession>A0ABW3D5M5</accession>
<comment type="similarity">
    <text evidence="11 14">Belongs to the fluoride channel Fluc/FEX (TC 1.A.43) family.</text>
</comment>
<evidence type="ECO:0000256" key="8">
    <source>
        <dbReference type="ARBA" id="ARBA00023065"/>
    </source>
</evidence>
<evidence type="ECO:0000256" key="3">
    <source>
        <dbReference type="ARBA" id="ARBA00022475"/>
    </source>
</evidence>
<keyword evidence="4 14" id="KW-0812">Transmembrane</keyword>
<evidence type="ECO:0000256" key="13">
    <source>
        <dbReference type="ARBA" id="ARBA00049940"/>
    </source>
</evidence>
<dbReference type="RefSeq" id="WP_379285833.1">
    <property type="nucleotide sequence ID" value="NZ_JBHTIU010000008.1"/>
</dbReference>
<evidence type="ECO:0000256" key="9">
    <source>
        <dbReference type="ARBA" id="ARBA00023136"/>
    </source>
</evidence>
<keyword evidence="2 14" id="KW-0813">Transport</keyword>
<evidence type="ECO:0000256" key="6">
    <source>
        <dbReference type="ARBA" id="ARBA00022989"/>
    </source>
</evidence>
<dbReference type="InterPro" id="IPR003691">
    <property type="entry name" value="FluC"/>
</dbReference>
<feature type="binding site" evidence="14">
    <location>
        <position position="70"/>
    </location>
    <ligand>
        <name>Na(+)</name>
        <dbReference type="ChEBI" id="CHEBI:29101"/>
        <note>structural</note>
    </ligand>
</feature>
<evidence type="ECO:0000313" key="15">
    <source>
        <dbReference type="EMBL" id="MFD0867984.1"/>
    </source>
</evidence>
<feature type="binding site" evidence="14">
    <location>
        <position position="73"/>
    </location>
    <ligand>
        <name>Na(+)</name>
        <dbReference type="ChEBI" id="CHEBI:29101"/>
        <note>structural</note>
    </ligand>
</feature>
<evidence type="ECO:0000256" key="1">
    <source>
        <dbReference type="ARBA" id="ARBA00004651"/>
    </source>
</evidence>
<evidence type="ECO:0000256" key="11">
    <source>
        <dbReference type="ARBA" id="ARBA00035120"/>
    </source>
</evidence>
<evidence type="ECO:0000256" key="2">
    <source>
        <dbReference type="ARBA" id="ARBA00022448"/>
    </source>
</evidence>
<keyword evidence="3 14" id="KW-1003">Cell membrane</keyword>
<comment type="activity regulation">
    <text evidence="14">Na(+) is not transported, but it plays an essential structural role and its presence is essential for fluoride channel function.</text>
</comment>
<keyword evidence="16" id="KW-1185">Reference proteome</keyword>
<dbReference type="HAMAP" id="MF_00454">
    <property type="entry name" value="FluC"/>
    <property type="match status" value="1"/>
</dbReference>
<dbReference type="EMBL" id="JBHTIU010000008">
    <property type="protein sequence ID" value="MFD0867984.1"/>
    <property type="molecule type" value="Genomic_DNA"/>
</dbReference>
<feature type="transmembrane region" description="Helical" evidence="14">
    <location>
        <begin position="94"/>
        <end position="120"/>
    </location>
</feature>
<comment type="caution">
    <text evidence="15">The sequence shown here is derived from an EMBL/GenBank/DDBJ whole genome shotgun (WGS) entry which is preliminary data.</text>
</comment>
<dbReference type="PANTHER" id="PTHR28259:SF16">
    <property type="entry name" value="FLUORIDE-SPECIFIC ION CHANNEL FLUC 2"/>
    <property type="match status" value="1"/>
</dbReference>